<feature type="region of interest" description="Disordered" evidence="1">
    <location>
        <begin position="14"/>
        <end position="68"/>
    </location>
</feature>
<reference evidence="2" key="1">
    <citation type="submission" date="2023-07" db="EMBL/GenBank/DDBJ databases">
        <authorList>
            <consortium name="CYATHOMIX"/>
        </authorList>
    </citation>
    <scope>NUCLEOTIDE SEQUENCE</scope>
    <source>
        <strain evidence="2">N/A</strain>
    </source>
</reference>
<organism evidence="2 3">
    <name type="scientific">Cylicocyclus nassatus</name>
    <name type="common">Nematode worm</name>
    <dbReference type="NCBI Taxonomy" id="53992"/>
    <lineage>
        <taxon>Eukaryota</taxon>
        <taxon>Metazoa</taxon>
        <taxon>Ecdysozoa</taxon>
        <taxon>Nematoda</taxon>
        <taxon>Chromadorea</taxon>
        <taxon>Rhabditida</taxon>
        <taxon>Rhabditina</taxon>
        <taxon>Rhabditomorpha</taxon>
        <taxon>Strongyloidea</taxon>
        <taxon>Strongylidae</taxon>
        <taxon>Cylicocyclus</taxon>
    </lineage>
</organism>
<accession>A0AA36HD80</accession>
<dbReference type="EMBL" id="CATQJL010000316">
    <property type="protein sequence ID" value="CAJ0608443.1"/>
    <property type="molecule type" value="Genomic_DNA"/>
</dbReference>
<evidence type="ECO:0000313" key="2">
    <source>
        <dbReference type="EMBL" id="CAJ0608443.1"/>
    </source>
</evidence>
<dbReference type="Proteomes" id="UP001176961">
    <property type="component" value="Unassembled WGS sequence"/>
</dbReference>
<evidence type="ECO:0000313" key="3">
    <source>
        <dbReference type="Proteomes" id="UP001176961"/>
    </source>
</evidence>
<gene>
    <name evidence="2" type="ORF">CYNAS_LOCUS20426</name>
</gene>
<evidence type="ECO:0000256" key="1">
    <source>
        <dbReference type="SAM" id="MobiDB-lite"/>
    </source>
</evidence>
<keyword evidence="3" id="KW-1185">Reference proteome</keyword>
<proteinExistence type="predicted"/>
<feature type="compositionally biased region" description="Pro residues" evidence="1">
    <location>
        <begin position="37"/>
        <end position="49"/>
    </location>
</feature>
<sequence>MSLVAFESALAAKIQHAKVGDSTSSNKHNPSPSKRSPLPPRRSPPPPPRLSHRRGPPTPKPRPPHRGG</sequence>
<protein>
    <submittedName>
        <fullName evidence="2">Uncharacterized protein</fullName>
    </submittedName>
</protein>
<name>A0AA36HD80_CYLNA</name>
<dbReference type="AlphaFoldDB" id="A0AA36HD80"/>
<comment type="caution">
    <text evidence="2">The sequence shown here is derived from an EMBL/GenBank/DDBJ whole genome shotgun (WGS) entry which is preliminary data.</text>
</comment>